<dbReference type="AlphaFoldDB" id="A0A2S1LR70"/>
<dbReference type="OrthoDB" id="1490993at2"/>
<reference evidence="1 2" key="1">
    <citation type="submission" date="2017-04" db="EMBL/GenBank/DDBJ databases">
        <title>Complete genome sequence of Flavobacterium kingsejong AJ004.</title>
        <authorList>
            <person name="Lee P.C."/>
        </authorList>
    </citation>
    <scope>NUCLEOTIDE SEQUENCE [LARGE SCALE GENOMIC DNA]</scope>
    <source>
        <strain evidence="1 2">AJ004</strain>
    </source>
</reference>
<dbReference type="KEGG" id="fki:FK004_13460"/>
<sequence>MRVLFFFSLLCVIFLSCKTKRIPEKGNATVVEPELNYIPYYLTMYKADSLFLIDDFKGSYRLLDSLFKIYPPLDTDNYVEYSIYLNSAVMSGNVEDVEAKVRYGYRHFGGIVALHKNNYEMHIAVDSAAKLTETDIAQLKKEYANSLDHGLRERLRRMHYEDQAIRLNGGSYEEMGLIDWKNRSI</sequence>
<evidence type="ECO:0000313" key="2">
    <source>
        <dbReference type="Proteomes" id="UP000244677"/>
    </source>
</evidence>
<protein>
    <submittedName>
        <fullName evidence="1">Uncharacterized protein</fullName>
    </submittedName>
</protein>
<evidence type="ECO:0000313" key="1">
    <source>
        <dbReference type="EMBL" id="AWG26162.1"/>
    </source>
</evidence>
<accession>A0A2S1LR70</accession>
<keyword evidence="2" id="KW-1185">Reference proteome</keyword>
<organism evidence="1 2">
    <name type="scientific">Flavobacterium kingsejongi</name>
    <dbReference type="NCBI Taxonomy" id="1678728"/>
    <lineage>
        <taxon>Bacteria</taxon>
        <taxon>Pseudomonadati</taxon>
        <taxon>Bacteroidota</taxon>
        <taxon>Flavobacteriia</taxon>
        <taxon>Flavobacteriales</taxon>
        <taxon>Flavobacteriaceae</taxon>
        <taxon>Flavobacterium</taxon>
    </lineage>
</organism>
<dbReference type="PROSITE" id="PS51257">
    <property type="entry name" value="PROKAR_LIPOPROTEIN"/>
    <property type="match status" value="1"/>
</dbReference>
<dbReference type="RefSeq" id="WP_108737698.1">
    <property type="nucleotide sequence ID" value="NZ_CP020919.1"/>
</dbReference>
<proteinExistence type="predicted"/>
<dbReference type="EMBL" id="CP020919">
    <property type="protein sequence ID" value="AWG26162.1"/>
    <property type="molecule type" value="Genomic_DNA"/>
</dbReference>
<gene>
    <name evidence="1" type="ORF">FK004_13460</name>
</gene>
<dbReference type="Proteomes" id="UP000244677">
    <property type="component" value="Chromosome"/>
</dbReference>
<name>A0A2S1LR70_9FLAO</name>